<organism evidence="2 3">
    <name type="scientific">Euphydryas editha</name>
    <name type="common">Edith's checkerspot</name>
    <dbReference type="NCBI Taxonomy" id="104508"/>
    <lineage>
        <taxon>Eukaryota</taxon>
        <taxon>Metazoa</taxon>
        <taxon>Ecdysozoa</taxon>
        <taxon>Arthropoda</taxon>
        <taxon>Hexapoda</taxon>
        <taxon>Insecta</taxon>
        <taxon>Pterygota</taxon>
        <taxon>Neoptera</taxon>
        <taxon>Endopterygota</taxon>
        <taxon>Lepidoptera</taxon>
        <taxon>Glossata</taxon>
        <taxon>Ditrysia</taxon>
        <taxon>Papilionoidea</taxon>
        <taxon>Nymphalidae</taxon>
        <taxon>Nymphalinae</taxon>
        <taxon>Euphydryas</taxon>
    </lineage>
</organism>
<dbReference type="EMBL" id="CAKOGL010000065">
    <property type="protein sequence ID" value="CAH2109259.1"/>
    <property type="molecule type" value="Genomic_DNA"/>
</dbReference>
<dbReference type="PROSITE" id="PS50994">
    <property type="entry name" value="INTEGRASE"/>
    <property type="match status" value="1"/>
</dbReference>
<dbReference type="InterPro" id="IPR001584">
    <property type="entry name" value="Integrase_cat-core"/>
</dbReference>
<dbReference type="GO" id="GO:0003676">
    <property type="term" value="F:nucleic acid binding"/>
    <property type="evidence" value="ECO:0007669"/>
    <property type="project" value="InterPro"/>
</dbReference>
<comment type="caution">
    <text evidence="2">The sequence shown here is derived from an EMBL/GenBank/DDBJ whole genome shotgun (WGS) entry which is preliminary data.</text>
</comment>
<name>A0AAU9VDB7_EUPED</name>
<reference evidence="2" key="1">
    <citation type="submission" date="2022-03" db="EMBL/GenBank/DDBJ databases">
        <authorList>
            <person name="Tunstrom K."/>
        </authorList>
    </citation>
    <scope>NUCLEOTIDE SEQUENCE</scope>
</reference>
<accession>A0AAU9VDB7</accession>
<dbReference type="InterPro" id="IPR036397">
    <property type="entry name" value="RNaseH_sf"/>
</dbReference>
<dbReference type="AlphaFoldDB" id="A0AAU9VDB7"/>
<evidence type="ECO:0000313" key="3">
    <source>
        <dbReference type="Proteomes" id="UP001153954"/>
    </source>
</evidence>
<dbReference type="PANTHER" id="PTHR47331:SF1">
    <property type="entry name" value="GAG-LIKE PROTEIN"/>
    <property type="match status" value="1"/>
</dbReference>
<dbReference type="PANTHER" id="PTHR47331">
    <property type="entry name" value="PHD-TYPE DOMAIN-CONTAINING PROTEIN"/>
    <property type="match status" value="1"/>
</dbReference>
<evidence type="ECO:0000259" key="1">
    <source>
        <dbReference type="PROSITE" id="PS50994"/>
    </source>
</evidence>
<dbReference type="GO" id="GO:0015074">
    <property type="term" value="P:DNA integration"/>
    <property type="evidence" value="ECO:0007669"/>
    <property type="project" value="InterPro"/>
</dbReference>
<dbReference type="SUPFAM" id="SSF53098">
    <property type="entry name" value="Ribonuclease H-like"/>
    <property type="match status" value="1"/>
</dbReference>
<dbReference type="InterPro" id="IPR030476">
    <property type="entry name" value="Pentaxin_CS"/>
</dbReference>
<dbReference type="Gene3D" id="3.30.420.10">
    <property type="entry name" value="Ribonuclease H-like superfamily/Ribonuclease H"/>
    <property type="match status" value="1"/>
</dbReference>
<dbReference type="InterPro" id="IPR012337">
    <property type="entry name" value="RNaseH-like_sf"/>
</dbReference>
<sequence>MATKAVHLELVSDLSTSAFLAALRRMVARRGVPGHIYSDQGKNFIGANNVLKQQLIDIQENQEFKKEIVDMGIEWHHNCPSWPSAGGLWEAAVRSLKHHLKRVVGEQNLTFEEFTTLLNQLEGCLNSRPLCPLTEDPDDLNFLTPSHFLRSGPVLTLYDTETDLRTR</sequence>
<gene>
    <name evidence="2" type="ORF">EEDITHA_LOCUS23114</name>
</gene>
<dbReference type="Proteomes" id="UP001153954">
    <property type="component" value="Unassembled WGS sequence"/>
</dbReference>
<keyword evidence="3" id="KW-1185">Reference proteome</keyword>
<proteinExistence type="predicted"/>
<dbReference type="PROSITE" id="PS00289">
    <property type="entry name" value="PTX_1"/>
    <property type="match status" value="1"/>
</dbReference>
<evidence type="ECO:0000313" key="2">
    <source>
        <dbReference type="EMBL" id="CAH2109259.1"/>
    </source>
</evidence>
<feature type="domain" description="Integrase catalytic" evidence="1">
    <location>
        <begin position="1"/>
        <end position="153"/>
    </location>
</feature>
<protein>
    <recommendedName>
        <fullName evidence="1">Integrase catalytic domain-containing protein</fullName>
    </recommendedName>
</protein>